<dbReference type="SMART" id="SM00893">
    <property type="entry name" value="ETF"/>
    <property type="match status" value="1"/>
</dbReference>
<evidence type="ECO:0000259" key="6">
    <source>
        <dbReference type="SMART" id="SM00893"/>
    </source>
</evidence>
<organism evidence="7 8">
    <name type="scientific">Adlercreutzia wanghongyangiae</name>
    <dbReference type="NCBI Taxonomy" id="3111451"/>
    <lineage>
        <taxon>Bacteria</taxon>
        <taxon>Bacillati</taxon>
        <taxon>Actinomycetota</taxon>
        <taxon>Coriobacteriia</taxon>
        <taxon>Eggerthellales</taxon>
        <taxon>Eggerthellaceae</taxon>
        <taxon>Adlercreutzia</taxon>
    </lineage>
</organism>
<accession>A0ABU6IHB7</accession>
<reference evidence="7 8" key="1">
    <citation type="submission" date="2024-01" db="EMBL/GenBank/DDBJ databases">
        <title>novel species in genus Adlercreutzia.</title>
        <authorList>
            <person name="Liu X."/>
        </authorList>
    </citation>
    <scope>NUCLEOTIDE SEQUENCE [LARGE SCALE GENOMIC DNA]</scope>
    <source>
        <strain evidence="7 8">R7</strain>
    </source>
</reference>
<dbReference type="EMBL" id="JAYMFF010000009">
    <property type="protein sequence ID" value="MEC4175819.1"/>
    <property type="molecule type" value="Genomic_DNA"/>
</dbReference>
<evidence type="ECO:0000256" key="1">
    <source>
        <dbReference type="ARBA" id="ARBA00007557"/>
    </source>
</evidence>
<evidence type="ECO:0000256" key="2">
    <source>
        <dbReference type="ARBA" id="ARBA00011355"/>
    </source>
</evidence>
<dbReference type="Proteomes" id="UP001349994">
    <property type="component" value="Unassembled WGS sequence"/>
</dbReference>
<comment type="function">
    <text evidence="5">The electron transfer flavoprotein serves as a specific electron acceptor for other dehydrogenases. It transfers the electrons to the main respiratory chain via ETF-ubiquinone oxidoreductase (ETF dehydrogenase).</text>
</comment>
<dbReference type="PIRSF" id="PIRSF000090">
    <property type="entry name" value="Beta-ETF"/>
    <property type="match status" value="1"/>
</dbReference>
<keyword evidence="4" id="KW-0249">Electron transport</keyword>
<dbReference type="SUPFAM" id="SSF52402">
    <property type="entry name" value="Adenine nucleotide alpha hydrolases-like"/>
    <property type="match status" value="1"/>
</dbReference>
<protein>
    <submittedName>
        <fullName evidence="7">Electron transfer flavoprotein subunit beta/FixA family protein</fullName>
    </submittedName>
</protein>
<evidence type="ECO:0000256" key="4">
    <source>
        <dbReference type="ARBA" id="ARBA00022982"/>
    </source>
</evidence>
<dbReference type="InterPro" id="IPR014730">
    <property type="entry name" value="ETF_a/b_N"/>
</dbReference>
<sequence>MNIVVCVKQVIDTEAVIELDGEGAVSLEGQTLVIDPYSEFAVERAVQITEEQGGTVTLVCLGDAGCASALRHGLAMGASEAVLLEDDGWLARDAAEVAAALAEAIRPLGADLIMGGWKSGDTAAAQVMGRVATLLDLPLANMATSCEVVDGGIRVLCEVDDGVEASDLPLPAVVAAQQGLAEPRYPSVRDVMGARRKKIDTRPAAVPDGSGVVVLSRELKPARTGGRIVEGAPAEAVAETVRLLAEEAKVL</sequence>
<name>A0ABU6IHB7_9ACTN</name>
<comment type="caution">
    <text evidence="7">The sequence shown here is derived from an EMBL/GenBank/DDBJ whole genome shotgun (WGS) entry which is preliminary data.</text>
</comment>
<evidence type="ECO:0000313" key="7">
    <source>
        <dbReference type="EMBL" id="MEC4175819.1"/>
    </source>
</evidence>
<comment type="similarity">
    <text evidence="1">Belongs to the ETF beta-subunit/FixA family.</text>
</comment>
<proteinExistence type="inferred from homology"/>
<dbReference type="Pfam" id="PF01012">
    <property type="entry name" value="ETF"/>
    <property type="match status" value="1"/>
</dbReference>
<dbReference type="PANTHER" id="PTHR21294:SF8">
    <property type="entry name" value="ELECTRON TRANSFER FLAVOPROTEIN SUBUNIT BETA"/>
    <property type="match status" value="1"/>
</dbReference>
<evidence type="ECO:0000256" key="5">
    <source>
        <dbReference type="ARBA" id="ARBA00025649"/>
    </source>
</evidence>
<dbReference type="PANTHER" id="PTHR21294">
    <property type="entry name" value="ELECTRON TRANSFER FLAVOPROTEIN BETA-SUBUNIT"/>
    <property type="match status" value="1"/>
</dbReference>
<keyword evidence="3" id="KW-0813">Transport</keyword>
<feature type="domain" description="Electron transfer flavoprotein alpha/beta-subunit N-terminal" evidence="6">
    <location>
        <begin position="22"/>
        <end position="211"/>
    </location>
</feature>
<keyword evidence="8" id="KW-1185">Reference proteome</keyword>
<comment type="subunit">
    <text evidence="2">Heterodimer of an alpha and a beta subunit.</text>
</comment>
<gene>
    <name evidence="7" type="ORF">VIN30_05085</name>
</gene>
<dbReference type="Gene3D" id="3.40.50.620">
    <property type="entry name" value="HUPs"/>
    <property type="match status" value="1"/>
</dbReference>
<evidence type="ECO:0000256" key="3">
    <source>
        <dbReference type="ARBA" id="ARBA00022448"/>
    </source>
</evidence>
<dbReference type="RefSeq" id="WP_326423597.1">
    <property type="nucleotide sequence ID" value="NZ_JAYMFF010000009.1"/>
</dbReference>
<dbReference type="InterPro" id="IPR014729">
    <property type="entry name" value="Rossmann-like_a/b/a_fold"/>
</dbReference>
<dbReference type="InterPro" id="IPR012255">
    <property type="entry name" value="ETF_b"/>
</dbReference>
<evidence type="ECO:0000313" key="8">
    <source>
        <dbReference type="Proteomes" id="UP001349994"/>
    </source>
</evidence>